<evidence type="ECO:0000313" key="2">
    <source>
        <dbReference type="EMBL" id="ETN73609.1"/>
    </source>
</evidence>
<feature type="transmembrane region" description="Helical" evidence="1">
    <location>
        <begin position="29"/>
        <end position="45"/>
    </location>
</feature>
<organism evidence="2 3">
    <name type="scientific">Necator americanus</name>
    <name type="common">Human hookworm</name>
    <dbReference type="NCBI Taxonomy" id="51031"/>
    <lineage>
        <taxon>Eukaryota</taxon>
        <taxon>Metazoa</taxon>
        <taxon>Ecdysozoa</taxon>
        <taxon>Nematoda</taxon>
        <taxon>Chromadorea</taxon>
        <taxon>Rhabditida</taxon>
        <taxon>Rhabditina</taxon>
        <taxon>Rhabditomorpha</taxon>
        <taxon>Strongyloidea</taxon>
        <taxon>Ancylostomatidae</taxon>
        <taxon>Bunostominae</taxon>
        <taxon>Necator</taxon>
    </lineage>
</organism>
<accession>W2SV38</accession>
<evidence type="ECO:0000256" key="1">
    <source>
        <dbReference type="SAM" id="Phobius"/>
    </source>
</evidence>
<dbReference type="Proteomes" id="UP000053676">
    <property type="component" value="Unassembled WGS sequence"/>
</dbReference>
<protein>
    <submittedName>
        <fullName evidence="2">Uncharacterized protein</fullName>
    </submittedName>
</protein>
<keyword evidence="1" id="KW-0812">Transmembrane</keyword>
<sequence length="292" mass="33270">MIANRLALLFFMLWRRFFGSQIVPMVNIIYPVVQSVAMVLVLVLMNGSRRAGLSNPGAIFCIWSIFVICGVPEFYAWITIGSDPNLLTTLMIANRLALLFFMLWRRFFGSQIVPMVNIIYPVVQSVAMVLVLVLMNGSRRAGLSNPGAIFCIWSIFVICGVPEFYAWITIGSDPNYFLYTKGNPETSASFPNRQVLWWFSPLISKAYKNSLEIDSLFDLDEGLQSDNLQALWETEWNKSVTDYELRQRSQSSDKNFYTTESTPLIFEIGKTYGTNQKTMFTDRGLRLFAVVS</sequence>
<evidence type="ECO:0000313" key="3">
    <source>
        <dbReference type="Proteomes" id="UP000053676"/>
    </source>
</evidence>
<gene>
    <name evidence="2" type="ORF">NECAME_04295</name>
</gene>
<feature type="transmembrane region" description="Helical" evidence="1">
    <location>
        <begin position="116"/>
        <end position="135"/>
    </location>
</feature>
<dbReference type="STRING" id="51031.W2SV38"/>
<keyword evidence="1" id="KW-1133">Transmembrane helix</keyword>
<proteinExistence type="predicted"/>
<keyword evidence="1" id="KW-0472">Membrane</keyword>
<reference evidence="3" key="1">
    <citation type="journal article" date="2014" name="Nat. Genet.">
        <title>Genome of the human hookworm Necator americanus.</title>
        <authorList>
            <person name="Tang Y.T."/>
            <person name="Gao X."/>
            <person name="Rosa B.A."/>
            <person name="Abubucker S."/>
            <person name="Hallsworth-Pepin K."/>
            <person name="Martin J."/>
            <person name="Tyagi R."/>
            <person name="Heizer E."/>
            <person name="Zhang X."/>
            <person name="Bhonagiri-Palsikar V."/>
            <person name="Minx P."/>
            <person name="Warren W.C."/>
            <person name="Wang Q."/>
            <person name="Zhan B."/>
            <person name="Hotez P.J."/>
            <person name="Sternberg P.W."/>
            <person name="Dougall A."/>
            <person name="Gaze S.T."/>
            <person name="Mulvenna J."/>
            <person name="Sotillo J."/>
            <person name="Ranganathan S."/>
            <person name="Rabelo E.M."/>
            <person name="Wilson R.K."/>
            <person name="Felgner P.L."/>
            <person name="Bethony J."/>
            <person name="Hawdon J.M."/>
            <person name="Gasser R.B."/>
            <person name="Loukas A."/>
            <person name="Mitreva M."/>
        </authorList>
    </citation>
    <scope>NUCLEOTIDE SEQUENCE [LARGE SCALE GENOMIC DNA]</scope>
</reference>
<name>W2SV38_NECAM</name>
<feature type="transmembrane region" description="Helical" evidence="1">
    <location>
        <begin position="57"/>
        <end position="80"/>
    </location>
</feature>
<keyword evidence="3" id="KW-1185">Reference proteome</keyword>
<dbReference type="EMBL" id="KI660423">
    <property type="protein sequence ID" value="ETN73609.1"/>
    <property type="molecule type" value="Genomic_DNA"/>
</dbReference>
<dbReference type="KEGG" id="nai:NECAME_04295"/>
<dbReference type="AlphaFoldDB" id="W2SV38"/>
<feature type="transmembrane region" description="Helical" evidence="1">
    <location>
        <begin position="147"/>
        <end position="168"/>
    </location>
</feature>
<dbReference type="OrthoDB" id="5869613at2759"/>